<name>A0A7S2WNU2_9STRA</name>
<evidence type="ECO:0000313" key="8">
    <source>
        <dbReference type="EMBL" id="CAD9698953.1"/>
    </source>
</evidence>
<evidence type="ECO:0000313" key="9">
    <source>
        <dbReference type="EMBL" id="CAD9698955.1"/>
    </source>
</evidence>
<comment type="subcellular location">
    <subcellularLocation>
        <location evidence="1">Membrane</location>
        <topology evidence="1">Multi-pass membrane protein</topology>
    </subcellularLocation>
</comment>
<proteinExistence type="predicted"/>
<feature type="transmembrane region" description="Helical" evidence="6">
    <location>
        <begin position="456"/>
        <end position="480"/>
    </location>
</feature>
<dbReference type="EMBL" id="HBHK01021593">
    <property type="protein sequence ID" value="CAD9698955.1"/>
    <property type="molecule type" value="Transcribed_RNA"/>
</dbReference>
<dbReference type="GO" id="GO:0015179">
    <property type="term" value="F:L-amino acid transmembrane transporter activity"/>
    <property type="evidence" value="ECO:0007669"/>
    <property type="project" value="TreeGrafter"/>
</dbReference>
<dbReference type="GO" id="GO:0005774">
    <property type="term" value="C:vacuolar membrane"/>
    <property type="evidence" value="ECO:0007669"/>
    <property type="project" value="TreeGrafter"/>
</dbReference>
<evidence type="ECO:0000256" key="3">
    <source>
        <dbReference type="ARBA" id="ARBA00022989"/>
    </source>
</evidence>
<keyword evidence="3 6" id="KW-1133">Transmembrane helix</keyword>
<feature type="transmembrane region" description="Helical" evidence="6">
    <location>
        <begin position="88"/>
        <end position="110"/>
    </location>
</feature>
<feature type="transmembrane region" description="Helical" evidence="6">
    <location>
        <begin position="145"/>
        <end position="165"/>
    </location>
</feature>
<feature type="region of interest" description="Disordered" evidence="5">
    <location>
        <begin position="1"/>
        <end position="26"/>
    </location>
</feature>
<dbReference type="Pfam" id="PF01490">
    <property type="entry name" value="Aa_trans"/>
    <property type="match status" value="1"/>
</dbReference>
<keyword evidence="4 6" id="KW-0472">Membrane</keyword>
<feature type="transmembrane region" description="Helical" evidence="6">
    <location>
        <begin position="333"/>
        <end position="353"/>
    </location>
</feature>
<feature type="transmembrane region" description="Helical" evidence="6">
    <location>
        <begin position="293"/>
        <end position="313"/>
    </location>
</feature>
<evidence type="ECO:0000256" key="1">
    <source>
        <dbReference type="ARBA" id="ARBA00004141"/>
    </source>
</evidence>
<evidence type="ECO:0000313" key="10">
    <source>
        <dbReference type="EMBL" id="CAD9698957.1"/>
    </source>
</evidence>
<evidence type="ECO:0000256" key="6">
    <source>
        <dbReference type="SAM" id="Phobius"/>
    </source>
</evidence>
<feature type="transmembrane region" description="Helical" evidence="6">
    <location>
        <begin position="185"/>
        <end position="204"/>
    </location>
</feature>
<evidence type="ECO:0000256" key="4">
    <source>
        <dbReference type="ARBA" id="ARBA00023136"/>
    </source>
</evidence>
<keyword evidence="2 6" id="KW-0812">Transmembrane</keyword>
<feature type="transmembrane region" description="Helical" evidence="6">
    <location>
        <begin position="492"/>
        <end position="512"/>
    </location>
</feature>
<protein>
    <recommendedName>
        <fullName evidence="7">Amino acid transporter transmembrane domain-containing protein</fullName>
    </recommendedName>
</protein>
<gene>
    <name evidence="8" type="ORF">QSP1433_LOCUS13746</name>
    <name evidence="9" type="ORF">QSP1433_LOCUS13747</name>
    <name evidence="10" type="ORF">QSP1433_LOCUS13748</name>
</gene>
<accession>A0A7S2WNU2</accession>
<reference evidence="8" key="1">
    <citation type="submission" date="2021-01" db="EMBL/GenBank/DDBJ databases">
        <authorList>
            <person name="Corre E."/>
            <person name="Pelletier E."/>
            <person name="Niang G."/>
            <person name="Scheremetjew M."/>
            <person name="Finn R."/>
            <person name="Kale V."/>
            <person name="Holt S."/>
            <person name="Cochrane G."/>
            <person name="Meng A."/>
            <person name="Brown T."/>
            <person name="Cohen L."/>
        </authorList>
    </citation>
    <scope>NUCLEOTIDE SEQUENCE</scope>
    <source>
        <strain evidence="8">NY070348D</strain>
    </source>
</reference>
<evidence type="ECO:0000259" key="7">
    <source>
        <dbReference type="Pfam" id="PF01490"/>
    </source>
</evidence>
<dbReference type="InterPro" id="IPR013057">
    <property type="entry name" value="AA_transpt_TM"/>
</dbReference>
<feature type="transmembrane region" description="Helical" evidence="6">
    <location>
        <begin position="211"/>
        <end position="231"/>
    </location>
</feature>
<dbReference type="PANTHER" id="PTHR22950">
    <property type="entry name" value="AMINO ACID TRANSPORTER"/>
    <property type="match status" value="1"/>
</dbReference>
<dbReference type="PANTHER" id="PTHR22950:SF349">
    <property type="entry name" value="AMINO ACID TRANSPORTER TRANSMEMBRANE DOMAIN-CONTAINING PROTEIN"/>
    <property type="match status" value="1"/>
</dbReference>
<feature type="transmembrane region" description="Helical" evidence="6">
    <location>
        <begin position="430"/>
        <end position="450"/>
    </location>
</feature>
<dbReference type="EMBL" id="HBHK01021592">
    <property type="protein sequence ID" value="CAD9698953.1"/>
    <property type="molecule type" value="Transcribed_RNA"/>
</dbReference>
<feature type="transmembrane region" description="Helical" evidence="6">
    <location>
        <begin position="251"/>
        <end position="272"/>
    </location>
</feature>
<organism evidence="8">
    <name type="scientific">Mucochytrium quahogii</name>
    <dbReference type="NCBI Taxonomy" id="96639"/>
    <lineage>
        <taxon>Eukaryota</taxon>
        <taxon>Sar</taxon>
        <taxon>Stramenopiles</taxon>
        <taxon>Bigyra</taxon>
        <taxon>Labyrinthulomycetes</taxon>
        <taxon>Thraustochytrida</taxon>
        <taxon>Thraustochytriidae</taxon>
        <taxon>Mucochytrium</taxon>
    </lineage>
</organism>
<sequence length="514" mass="56735">MQGASAVAEPRLGMKSATEDEDEEDVVLRREEIEERRNANGYPLLEGWEEEEDIMNAADENKLSFWQALSTSVNYNLGLAILSFPFQIVQTGTSGVVVVIVACFVCWLTARMLGLVMRAPHVHSYADIGGYAASHAFSGNDHVEAMATLVIRWFQILELFCYVIYNLKTVSGSFLALSNQFESNALLLWGVCFAVMCPVLTLLSPGRLSKCSVFGIFSYLLLVALLVGSNIEKLIDDPAGFDWPFVTPGTSIWTWLRAYGGIFLLFAGHAVYPSIHENMKKKKEYGAVVDYTFIVLVFIIIGLGALCPCAYGYQLTELPTGNLIPGSAPNYIGQVLIILKCFCAVPVILYPIVVELSSRVTIASVSNNQQNSNILYTPLLDQDFQNLLSPNGEEEEQHLAPISYSPFLSSNLQQVQEREPNELFKRRVQLVTHLISFGVLVVAFGVTVVVPSLEFIMTLVGSLFAIHLAVTLPALCYLFIDETVKGRKALPYQTIVVWGIISSVASLIALFMPE</sequence>
<dbReference type="EMBL" id="HBHK01021594">
    <property type="protein sequence ID" value="CAD9698957.1"/>
    <property type="molecule type" value="Transcribed_RNA"/>
</dbReference>
<feature type="domain" description="Amino acid transporter transmembrane" evidence="7">
    <location>
        <begin position="62"/>
        <end position="510"/>
    </location>
</feature>
<evidence type="ECO:0000256" key="2">
    <source>
        <dbReference type="ARBA" id="ARBA00022692"/>
    </source>
</evidence>
<dbReference type="AlphaFoldDB" id="A0A7S2WNU2"/>
<evidence type="ECO:0000256" key="5">
    <source>
        <dbReference type="SAM" id="MobiDB-lite"/>
    </source>
</evidence>